<proteinExistence type="predicted"/>
<name>W7YDA2_9BACL</name>
<dbReference type="AlphaFoldDB" id="W7YDA2"/>
<evidence type="ECO:0000313" key="2">
    <source>
        <dbReference type="Proteomes" id="UP000019364"/>
    </source>
</evidence>
<keyword evidence="2" id="KW-1185">Reference proteome</keyword>
<dbReference type="Proteomes" id="UP000019364">
    <property type="component" value="Unassembled WGS sequence"/>
</dbReference>
<sequence>MPLRTQKGHLYPFFSKKVTTKVTELKLKTFKVKGTILVELDSESRIQRETIRIRRMLV</sequence>
<accession>W7YDA2</accession>
<evidence type="ECO:0000313" key="1">
    <source>
        <dbReference type="EMBL" id="GAF06447.1"/>
    </source>
</evidence>
<dbReference type="EMBL" id="BAVZ01000001">
    <property type="protein sequence ID" value="GAF06447.1"/>
    <property type="molecule type" value="Genomic_DNA"/>
</dbReference>
<organism evidence="1 2">
    <name type="scientific">Paenibacillus pini JCM 16418</name>
    <dbReference type="NCBI Taxonomy" id="1236976"/>
    <lineage>
        <taxon>Bacteria</taxon>
        <taxon>Bacillati</taxon>
        <taxon>Bacillota</taxon>
        <taxon>Bacilli</taxon>
        <taxon>Bacillales</taxon>
        <taxon>Paenibacillaceae</taxon>
        <taxon>Paenibacillus</taxon>
    </lineage>
</organism>
<protein>
    <submittedName>
        <fullName evidence="1">Uncharacterized protein</fullName>
    </submittedName>
</protein>
<comment type="caution">
    <text evidence="1">The sequence shown here is derived from an EMBL/GenBank/DDBJ whole genome shotgun (WGS) entry which is preliminary data.</text>
</comment>
<dbReference type="STRING" id="1236976.JCM16418_402"/>
<gene>
    <name evidence="1" type="ORF">JCM16418_402</name>
</gene>
<reference evidence="1 2" key="1">
    <citation type="journal article" date="2014" name="Genome Announc.">
        <title>Draft Genome Sequence of Paenibacillus pini JCM 16418T, Isolated from the Rhizosphere of Pine Tree.</title>
        <authorList>
            <person name="Yuki M."/>
            <person name="Oshima K."/>
            <person name="Suda W."/>
            <person name="Oshida Y."/>
            <person name="Kitamura K."/>
            <person name="Iida Y."/>
            <person name="Hattori M."/>
            <person name="Ohkuma M."/>
        </authorList>
    </citation>
    <scope>NUCLEOTIDE SEQUENCE [LARGE SCALE GENOMIC DNA]</scope>
    <source>
        <strain evidence="1 2">JCM 16418</strain>
    </source>
</reference>